<dbReference type="OrthoDB" id="99480at2"/>
<dbReference type="KEGG" id="mhey:H2LOC_017205"/>
<evidence type="ECO:0000256" key="8">
    <source>
        <dbReference type="SAM" id="SignalP"/>
    </source>
</evidence>
<feature type="domain" description="Outer membrane protein beta-barrel" evidence="11">
    <location>
        <begin position="835"/>
        <end position="1080"/>
    </location>
</feature>
<reference evidence="12 13" key="1">
    <citation type="submission" date="2019-11" db="EMBL/GenBank/DDBJ databases">
        <title>The genome sequence of Methylocystis heyeri.</title>
        <authorList>
            <person name="Oshkin I.Y."/>
            <person name="Miroshnikov K."/>
            <person name="Dedysh S.N."/>
        </authorList>
    </citation>
    <scope>NUCLEOTIDE SEQUENCE [LARGE SCALE GENOMIC DNA]</scope>
    <source>
        <strain evidence="12 13">H2</strain>
    </source>
</reference>
<evidence type="ECO:0000259" key="10">
    <source>
        <dbReference type="Pfam" id="PF07715"/>
    </source>
</evidence>
<dbReference type="InterPro" id="IPR051692">
    <property type="entry name" value="OMP-like"/>
</dbReference>
<evidence type="ECO:0000256" key="6">
    <source>
        <dbReference type="RuleBase" id="RU003357"/>
    </source>
</evidence>
<feature type="domain" description="TonB-dependent receptor-like beta-barrel" evidence="9">
    <location>
        <begin position="312"/>
        <end position="729"/>
    </location>
</feature>
<dbReference type="SUPFAM" id="SSF56925">
    <property type="entry name" value="OMPA-like"/>
    <property type="match status" value="1"/>
</dbReference>
<dbReference type="EMBL" id="CP046052">
    <property type="protein sequence ID" value="QGM47286.1"/>
    <property type="molecule type" value="Genomic_DNA"/>
</dbReference>
<dbReference type="RefSeq" id="WP_154331702.1">
    <property type="nucleotide sequence ID" value="NZ_CP046052.1"/>
</dbReference>
<dbReference type="PANTHER" id="PTHR34001:SF3">
    <property type="entry name" value="BLL7405 PROTEIN"/>
    <property type="match status" value="1"/>
</dbReference>
<sequence>MSSRWSKGVSAVALLLSVSSAMAQEALPQIEIGRSKPHPAKPRPAPAAKPAARAEPAPAAQVEAEPAAAPAPPPSSVVEQAQERFNATQRASSELFTTGKEINAVPFARPGEALETAVPGLMVTQHSGEGKANQYQLRGFQLDHGTDFEITLDGMPLNMPTHGHGQGYADANFLIPELFSYVVARKGPYYADEGDFSSAGAVHIYYKDQVPNGYFSATGGSFDYGRLLAINNDKLGGGNLLQAIELGISNGPWVIPDAAHKINGVMRWSQGGPENGLSIDAMAYANRWHATNQIPERAVTEGVIPLYGVIDPTDRGDTTRFSLSGRWSETNADSHSWIEAFAIHSTLNLFNNFDYYLTQPIIGDQFRQFDRRTILGLKGEHGWKYEINGLPIETRIGLQSRYDNIRVGIQDSYQTVPYDQVTNNQVAEGNVGLWTDTTIKWTPWLKTVAGLRGDFFSASVGDYQNPVAAPTNMPFWTIGALPIWTGPWNSGSKQAVVDSPKASVVLGPWEKTEVFLNFGEGFHSNDARGTVTTLSPSDGSPVATVPLLTKSRGAEIGARTKFIDGLDSTISFWWLNFDSESVFEGDTGTTVFGRPSRRYGIELNNRYTYSSWLRIDADLSLSHARYRGWDTAQSIAYASLLTPDAIGYFTYLGNAPGNYIPEGPPIIAQLAVELGEQTGWFGALKFRFKGAYPLTEDGYFRAPASGWLDLRGGYRWDNGLKLQLDAFNVLNSKSDQISYAYGSLLPSDPLYAACFGGVAPAAVCAIGQMDRHFHPMEPLALRATLSGPLSTGAFDPLFGPGAPNMKSPLDFLAYAEEDAPARVTKGPRTDAAPRPQWTGFYAGLNAGVGFGGNSAMNYANHPLGPGFDPALALLWNGNFGESNAAFVGGGQAGFNYQLAKRVVAGLETDIQGVAGGSGATSSNGATPSIAVPGNFLLGSLAASQRLDFLGTARARLGYLVTPSGLFYATGGLAYGHATLSSASEILNAAPDAAIVNVSGGSSYFSDMRVGWTVGGGFEWMFTPNWSAKAEYLRYDLGSFGAPAPLTAVAVPSGAISSAAVTNIHGRVNGQIVRAGLNYHFDWSAPEAVAARY</sequence>
<evidence type="ECO:0000259" key="9">
    <source>
        <dbReference type="Pfam" id="PF00593"/>
    </source>
</evidence>
<dbReference type="AlphaFoldDB" id="A0A6B8KG36"/>
<dbReference type="Gene3D" id="2.40.170.20">
    <property type="entry name" value="TonB-dependent receptor, beta-barrel domain"/>
    <property type="match status" value="1"/>
</dbReference>
<dbReference type="Pfam" id="PF13505">
    <property type="entry name" value="OMP_b-brl"/>
    <property type="match status" value="1"/>
</dbReference>
<dbReference type="Pfam" id="PF07715">
    <property type="entry name" value="Plug"/>
    <property type="match status" value="1"/>
</dbReference>
<protein>
    <submittedName>
        <fullName evidence="12">TonB-dependent receptor plug domain-containing protein</fullName>
    </submittedName>
</protein>
<dbReference type="InterPro" id="IPR000531">
    <property type="entry name" value="Beta-barrel_TonB"/>
</dbReference>
<evidence type="ECO:0000256" key="2">
    <source>
        <dbReference type="ARBA" id="ARBA00022729"/>
    </source>
</evidence>
<feature type="domain" description="TonB-dependent receptor plug" evidence="10">
    <location>
        <begin position="97"/>
        <end position="201"/>
    </location>
</feature>
<comment type="similarity">
    <text evidence="5">Belongs to the Omp25/RopB family.</text>
</comment>
<dbReference type="InterPro" id="IPR027385">
    <property type="entry name" value="Beta-barrel_OMP"/>
</dbReference>
<name>A0A6B8KG36_9HYPH</name>
<feature type="chain" id="PRO_5025405852" evidence="8">
    <location>
        <begin position="24"/>
        <end position="1092"/>
    </location>
</feature>
<feature type="region of interest" description="Disordered" evidence="7">
    <location>
        <begin position="29"/>
        <end position="77"/>
    </location>
</feature>
<dbReference type="InterPro" id="IPR036942">
    <property type="entry name" value="Beta-barrel_TonB_sf"/>
</dbReference>
<comment type="similarity">
    <text evidence="6">Belongs to the TonB-dependent receptor family.</text>
</comment>
<accession>A0A6B8KG36</accession>
<evidence type="ECO:0000313" key="12">
    <source>
        <dbReference type="EMBL" id="QGM47286.1"/>
    </source>
</evidence>
<proteinExistence type="inferred from homology"/>
<gene>
    <name evidence="12" type="ORF">H2LOC_017205</name>
</gene>
<evidence type="ECO:0000256" key="1">
    <source>
        <dbReference type="ARBA" id="ARBA00004442"/>
    </source>
</evidence>
<organism evidence="12 13">
    <name type="scientific">Methylocystis heyeri</name>
    <dbReference type="NCBI Taxonomy" id="391905"/>
    <lineage>
        <taxon>Bacteria</taxon>
        <taxon>Pseudomonadati</taxon>
        <taxon>Pseudomonadota</taxon>
        <taxon>Alphaproteobacteria</taxon>
        <taxon>Hyphomicrobiales</taxon>
        <taxon>Methylocystaceae</taxon>
        <taxon>Methylocystis</taxon>
    </lineage>
</organism>
<dbReference type="PANTHER" id="PTHR34001">
    <property type="entry name" value="BLL7405 PROTEIN"/>
    <property type="match status" value="1"/>
</dbReference>
<dbReference type="Gene3D" id="2.40.160.20">
    <property type="match status" value="1"/>
</dbReference>
<dbReference type="InterPro" id="IPR011250">
    <property type="entry name" value="OMP/PagP_B-barrel"/>
</dbReference>
<evidence type="ECO:0000256" key="5">
    <source>
        <dbReference type="ARBA" id="ARBA00038306"/>
    </source>
</evidence>
<dbReference type="InterPro" id="IPR012910">
    <property type="entry name" value="Plug_dom"/>
</dbReference>
<dbReference type="Pfam" id="PF00593">
    <property type="entry name" value="TonB_dep_Rec_b-barrel"/>
    <property type="match status" value="1"/>
</dbReference>
<evidence type="ECO:0000259" key="11">
    <source>
        <dbReference type="Pfam" id="PF13505"/>
    </source>
</evidence>
<evidence type="ECO:0000256" key="7">
    <source>
        <dbReference type="SAM" id="MobiDB-lite"/>
    </source>
</evidence>
<evidence type="ECO:0000256" key="4">
    <source>
        <dbReference type="ARBA" id="ARBA00023237"/>
    </source>
</evidence>
<keyword evidence="4" id="KW-0998">Cell outer membrane</keyword>
<keyword evidence="12" id="KW-0675">Receptor</keyword>
<dbReference type="Gene3D" id="2.170.130.10">
    <property type="entry name" value="TonB-dependent receptor, plug domain"/>
    <property type="match status" value="1"/>
</dbReference>
<keyword evidence="3 6" id="KW-0472">Membrane</keyword>
<comment type="subcellular location">
    <subcellularLocation>
        <location evidence="1 6">Cell outer membrane</location>
    </subcellularLocation>
</comment>
<dbReference type="InterPro" id="IPR037066">
    <property type="entry name" value="Plug_dom_sf"/>
</dbReference>
<dbReference type="SUPFAM" id="SSF56935">
    <property type="entry name" value="Porins"/>
    <property type="match status" value="1"/>
</dbReference>
<feature type="compositionally biased region" description="Low complexity" evidence="7">
    <location>
        <begin position="48"/>
        <end position="68"/>
    </location>
</feature>
<evidence type="ECO:0000313" key="13">
    <source>
        <dbReference type="Proteomes" id="UP000309061"/>
    </source>
</evidence>
<evidence type="ECO:0000256" key="3">
    <source>
        <dbReference type="ARBA" id="ARBA00023136"/>
    </source>
</evidence>
<keyword evidence="13" id="KW-1185">Reference proteome</keyword>
<keyword evidence="6" id="KW-0798">TonB box</keyword>
<dbReference type="Proteomes" id="UP000309061">
    <property type="component" value="Chromosome"/>
</dbReference>
<dbReference type="GO" id="GO:0009279">
    <property type="term" value="C:cell outer membrane"/>
    <property type="evidence" value="ECO:0007669"/>
    <property type="project" value="UniProtKB-SubCell"/>
</dbReference>
<keyword evidence="2 8" id="KW-0732">Signal</keyword>
<feature type="signal peptide" evidence="8">
    <location>
        <begin position="1"/>
        <end position="23"/>
    </location>
</feature>